<dbReference type="InterPro" id="IPR008920">
    <property type="entry name" value="TF_FadR/GntR_C"/>
</dbReference>
<keyword evidence="3" id="KW-0804">Transcription</keyword>
<sequence>MEESRLTKLVNEAHAPQSLPSESLAEQAYRTLERLIVTLVLEPNMVVNERRLIELTGMGRTPVREAIQRLAWEGLMEVRPRSGIAITPLDPKDFAKVLDAREGVEQVLARDAARLAGPRDHERFQAAADAMRKAAADDDVGQFLDADKALDAVLGQAAGNVFAARLAAPLQTHSRRFWFRLKRDDGIAASTDAHIAMIDAITARTPEKAMAMAADLIRHLRTLAP</sequence>
<name>A0A2S9ITP3_9HYPH</name>
<protein>
    <submittedName>
        <fullName evidence="5">GntR family transcriptional regulator</fullName>
    </submittedName>
</protein>
<dbReference type="PANTHER" id="PTHR43537:SF45">
    <property type="entry name" value="GNTR FAMILY REGULATORY PROTEIN"/>
    <property type="match status" value="1"/>
</dbReference>
<dbReference type="SUPFAM" id="SSF46785">
    <property type="entry name" value="Winged helix' DNA-binding domain"/>
    <property type="match status" value="1"/>
</dbReference>
<evidence type="ECO:0000313" key="5">
    <source>
        <dbReference type="EMBL" id="PRD43881.1"/>
    </source>
</evidence>
<dbReference type="Gene3D" id="1.10.10.10">
    <property type="entry name" value="Winged helix-like DNA-binding domain superfamily/Winged helix DNA-binding domain"/>
    <property type="match status" value="1"/>
</dbReference>
<dbReference type="PANTHER" id="PTHR43537">
    <property type="entry name" value="TRANSCRIPTIONAL REGULATOR, GNTR FAMILY"/>
    <property type="match status" value="1"/>
</dbReference>
<proteinExistence type="predicted"/>
<evidence type="ECO:0000256" key="2">
    <source>
        <dbReference type="ARBA" id="ARBA00023125"/>
    </source>
</evidence>
<dbReference type="GO" id="GO:0003677">
    <property type="term" value="F:DNA binding"/>
    <property type="evidence" value="ECO:0007669"/>
    <property type="project" value="UniProtKB-KW"/>
</dbReference>
<dbReference type="Proteomes" id="UP000239434">
    <property type="component" value="Unassembled WGS sequence"/>
</dbReference>
<feature type="domain" description="HTH gntR-type" evidence="4">
    <location>
        <begin position="22"/>
        <end position="89"/>
    </location>
</feature>
<comment type="caution">
    <text evidence="5">The sequence shown here is derived from an EMBL/GenBank/DDBJ whole genome shotgun (WGS) entry which is preliminary data.</text>
</comment>
<dbReference type="InterPro" id="IPR000524">
    <property type="entry name" value="Tscrpt_reg_HTH_GntR"/>
</dbReference>
<dbReference type="Gene3D" id="1.20.120.530">
    <property type="entry name" value="GntR ligand-binding domain-like"/>
    <property type="match status" value="1"/>
</dbReference>
<organism evidence="5 6">
    <name type="scientific">Phyllobacterium phragmitis</name>
    <dbReference type="NCBI Taxonomy" id="2670329"/>
    <lineage>
        <taxon>Bacteria</taxon>
        <taxon>Pseudomonadati</taxon>
        <taxon>Pseudomonadota</taxon>
        <taxon>Alphaproteobacteria</taxon>
        <taxon>Hyphomicrobiales</taxon>
        <taxon>Phyllobacteriaceae</taxon>
        <taxon>Phyllobacterium</taxon>
    </lineage>
</organism>
<dbReference type="SMART" id="SM00345">
    <property type="entry name" value="HTH_GNTR"/>
    <property type="match status" value="1"/>
</dbReference>
<dbReference type="Pfam" id="PF07729">
    <property type="entry name" value="FCD"/>
    <property type="match status" value="1"/>
</dbReference>
<dbReference type="RefSeq" id="WP_105741503.1">
    <property type="nucleotide sequence ID" value="NZ_PVBR01000005.1"/>
</dbReference>
<keyword evidence="2" id="KW-0238">DNA-binding</keyword>
<evidence type="ECO:0000259" key="4">
    <source>
        <dbReference type="PROSITE" id="PS50949"/>
    </source>
</evidence>
<keyword evidence="6" id="KW-1185">Reference proteome</keyword>
<evidence type="ECO:0000313" key="6">
    <source>
        <dbReference type="Proteomes" id="UP000239434"/>
    </source>
</evidence>
<evidence type="ECO:0000256" key="3">
    <source>
        <dbReference type="ARBA" id="ARBA00023163"/>
    </source>
</evidence>
<accession>A0A2S9ITP3</accession>
<keyword evidence="1" id="KW-0805">Transcription regulation</keyword>
<dbReference type="PROSITE" id="PS50949">
    <property type="entry name" value="HTH_GNTR"/>
    <property type="match status" value="1"/>
</dbReference>
<dbReference type="SMART" id="SM00895">
    <property type="entry name" value="FCD"/>
    <property type="match status" value="1"/>
</dbReference>
<dbReference type="AlphaFoldDB" id="A0A2S9ITP3"/>
<gene>
    <name evidence="5" type="ORF">C5748_08485</name>
</gene>
<dbReference type="GO" id="GO:0003700">
    <property type="term" value="F:DNA-binding transcription factor activity"/>
    <property type="evidence" value="ECO:0007669"/>
    <property type="project" value="InterPro"/>
</dbReference>
<dbReference type="EMBL" id="PVBR01000005">
    <property type="protein sequence ID" value="PRD43881.1"/>
    <property type="molecule type" value="Genomic_DNA"/>
</dbReference>
<dbReference type="InterPro" id="IPR011711">
    <property type="entry name" value="GntR_C"/>
</dbReference>
<dbReference type="Pfam" id="PF00392">
    <property type="entry name" value="GntR"/>
    <property type="match status" value="1"/>
</dbReference>
<dbReference type="InterPro" id="IPR036390">
    <property type="entry name" value="WH_DNA-bd_sf"/>
</dbReference>
<evidence type="ECO:0000256" key="1">
    <source>
        <dbReference type="ARBA" id="ARBA00023015"/>
    </source>
</evidence>
<dbReference type="InterPro" id="IPR036388">
    <property type="entry name" value="WH-like_DNA-bd_sf"/>
</dbReference>
<dbReference type="SUPFAM" id="SSF48008">
    <property type="entry name" value="GntR ligand-binding domain-like"/>
    <property type="match status" value="1"/>
</dbReference>
<reference evidence="5 6" key="1">
    <citation type="submission" date="2018-02" db="EMBL/GenBank/DDBJ databases">
        <title>The draft genome of Phyllobacterium sp. 1N-3.</title>
        <authorList>
            <person name="Liu L."/>
            <person name="Li L."/>
            <person name="Zhang X."/>
            <person name="Wang T."/>
            <person name="Liang L."/>
        </authorList>
    </citation>
    <scope>NUCLEOTIDE SEQUENCE [LARGE SCALE GENOMIC DNA]</scope>
    <source>
        <strain evidence="5 6">1N-3</strain>
    </source>
</reference>